<feature type="signal peptide" evidence="1">
    <location>
        <begin position="1"/>
        <end position="33"/>
    </location>
</feature>
<sequence>MQLKKIKKFILKVCPCILGSAFLLQAYTMPVFANTLSNNYSSQSISNARVEQVTWKYRTYKGKKQRRLWSITYEKWLTDWLPA</sequence>
<keyword evidence="1" id="KW-0732">Signal</keyword>
<dbReference type="Proteomes" id="UP000261285">
    <property type="component" value="Unassembled WGS sequence"/>
</dbReference>
<dbReference type="AlphaFoldDB" id="A0A3E5G4N0"/>
<dbReference type="RefSeq" id="WP_117598636.1">
    <property type="nucleotide sequence ID" value="NZ_CABMEZ010000030.1"/>
</dbReference>
<reference evidence="2 3" key="1">
    <citation type="submission" date="2018-08" db="EMBL/GenBank/DDBJ databases">
        <title>A genome reference for cultivated species of the human gut microbiota.</title>
        <authorList>
            <person name="Zou Y."/>
            <person name="Xue W."/>
            <person name="Luo G."/>
        </authorList>
    </citation>
    <scope>NUCLEOTIDE SEQUENCE [LARGE SCALE GENOMIC DNA]</scope>
    <source>
        <strain evidence="2 3">OM02-16</strain>
    </source>
</reference>
<organism evidence="2 3">
    <name type="scientific">Dorea longicatena</name>
    <dbReference type="NCBI Taxonomy" id="88431"/>
    <lineage>
        <taxon>Bacteria</taxon>
        <taxon>Bacillati</taxon>
        <taxon>Bacillota</taxon>
        <taxon>Clostridia</taxon>
        <taxon>Lachnospirales</taxon>
        <taxon>Lachnospiraceae</taxon>
        <taxon>Dorea</taxon>
    </lineage>
</organism>
<protein>
    <submittedName>
        <fullName evidence="2">Uncharacterized protein</fullName>
    </submittedName>
</protein>
<proteinExistence type="predicted"/>
<name>A0A3E5G4N0_9FIRM</name>
<dbReference type="EMBL" id="QSVN01000030">
    <property type="protein sequence ID" value="RGO29335.1"/>
    <property type="molecule type" value="Genomic_DNA"/>
</dbReference>
<evidence type="ECO:0000313" key="2">
    <source>
        <dbReference type="EMBL" id="RGO29335.1"/>
    </source>
</evidence>
<comment type="caution">
    <text evidence="2">The sequence shown here is derived from an EMBL/GenBank/DDBJ whole genome shotgun (WGS) entry which is preliminary data.</text>
</comment>
<evidence type="ECO:0000313" key="3">
    <source>
        <dbReference type="Proteomes" id="UP000261285"/>
    </source>
</evidence>
<accession>A0A3E5G4N0</accession>
<gene>
    <name evidence="2" type="ORF">DXB16_14375</name>
</gene>
<evidence type="ECO:0000256" key="1">
    <source>
        <dbReference type="SAM" id="SignalP"/>
    </source>
</evidence>
<feature type="chain" id="PRO_5017686210" evidence="1">
    <location>
        <begin position="34"/>
        <end position="83"/>
    </location>
</feature>